<feature type="signal peptide" evidence="4">
    <location>
        <begin position="1"/>
        <end position="32"/>
    </location>
</feature>
<dbReference type="RefSeq" id="WP_410031382.1">
    <property type="nucleotide sequence ID" value="NZ_JBGMEI010000006.1"/>
</dbReference>
<keyword evidence="3" id="KW-0812">Transmembrane</keyword>
<feature type="region of interest" description="Disordered" evidence="2">
    <location>
        <begin position="41"/>
        <end position="103"/>
    </location>
</feature>
<feature type="chain" id="PRO_5045341986" evidence="4">
    <location>
        <begin position="33"/>
        <end position="1854"/>
    </location>
</feature>
<dbReference type="InterPro" id="IPR013378">
    <property type="entry name" value="InlB-like_B-rpt"/>
</dbReference>
<dbReference type="EMBL" id="JBGMEI010000006">
    <property type="protein sequence ID" value="MFO3665701.1"/>
    <property type="molecule type" value="Genomic_DNA"/>
</dbReference>
<feature type="compositionally biased region" description="Basic and acidic residues" evidence="2">
    <location>
        <begin position="404"/>
        <end position="422"/>
    </location>
</feature>
<dbReference type="Proteomes" id="UP001637996">
    <property type="component" value="Unassembled WGS sequence"/>
</dbReference>
<feature type="region of interest" description="Disordered" evidence="2">
    <location>
        <begin position="275"/>
        <end position="324"/>
    </location>
</feature>
<protein>
    <submittedName>
        <fullName evidence="5">InlB B-repeat-containing protein</fullName>
    </submittedName>
</protein>
<accession>A0ABW9MAA7</accession>
<keyword evidence="6" id="KW-1185">Reference proteome</keyword>
<keyword evidence="3" id="KW-1133">Transmembrane helix</keyword>
<evidence type="ECO:0000313" key="6">
    <source>
        <dbReference type="Proteomes" id="UP001637996"/>
    </source>
</evidence>
<evidence type="ECO:0000256" key="4">
    <source>
        <dbReference type="SAM" id="SignalP"/>
    </source>
</evidence>
<organism evidence="5 6">
    <name type="scientific">Anaerococcus martiniensis</name>
    <dbReference type="NCBI Taxonomy" id="3115615"/>
    <lineage>
        <taxon>Bacteria</taxon>
        <taxon>Bacillati</taxon>
        <taxon>Bacillota</taxon>
        <taxon>Tissierellia</taxon>
        <taxon>Tissierellales</taxon>
        <taxon>Peptoniphilaceae</taxon>
        <taxon>Anaerococcus</taxon>
    </lineage>
</organism>
<keyword evidence="3" id="KW-0472">Membrane</keyword>
<feature type="region of interest" description="Disordered" evidence="2">
    <location>
        <begin position="336"/>
        <end position="422"/>
    </location>
</feature>
<evidence type="ECO:0000256" key="3">
    <source>
        <dbReference type="SAM" id="Phobius"/>
    </source>
</evidence>
<name>A0ABW9MAA7_9FIRM</name>
<proteinExistence type="predicted"/>
<feature type="compositionally biased region" description="Basic and acidic residues" evidence="2">
    <location>
        <begin position="71"/>
        <end position="99"/>
    </location>
</feature>
<evidence type="ECO:0000256" key="1">
    <source>
        <dbReference type="ARBA" id="ARBA00004196"/>
    </source>
</evidence>
<feature type="compositionally biased region" description="Acidic residues" evidence="2">
    <location>
        <begin position="387"/>
        <end position="403"/>
    </location>
</feature>
<dbReference type="InterPro" id="IPR042229">
    <property type="entry name" value="Listeria/Bacterioides_rpt_sf"/>
</dbReference>
<evidence type="ECO:0000313" key="5">
    <source>
        <dbReference type="EMBL" id="MFO3665701.1"/>
    </source>
</evidence>
<feature type="compositionally biased region" description="Basic and acidic residues" evidence="2">
    <location>
        <begin position="275"/>
        <end position="292"/>
    </location>
</feature>
<dbReference type="Gene3D" id="2.60.40.4270">
    <property type="entry name" value="Listeria-Bacteroides repeat domain"/>
    <property type="match status" value="3"/>
</dbReference>
<keyword evidence="4" id="KW-0732">Signal</keyword>
<feature type="compositionally biased region" description="Basic and acidic residues" evidence="2">
    <location>
        <begin position="43"/>
        <end position="64"/>
    </location>
</feature>
<feature type="compositionally biased region" description="Basic and acidic residues" evidence="2">
    <location>
        <begin position="301"/>
        <end position="324"/>
    </location>
</feature>
<dbReference type="Pfam" id="PF09479">
    <property type="entry name" value="Flg_new"/>
    <property type="match status" value="4"/>
</dbReference>
<sequence>MKYKLMSAIMAFSMLVSSTIAPLAASKSYASAEIEENPTIMNKKIDEVGNDEKPNEISDTKLDIPESTEENNEKSTVETKTEEEKSEIQAEEETKKGTTTEENLEEEIKDKVKIVKKSVDVDLYEDSSYYTISNEDIDIQITGQMPENGTIKAYEIQNPIIDMEKVNVLGFGFGIFDKDGNLYDKNLADEYEIEIRSEKISDLDKIYIYEKNKNNVRFTETRDFSKLSDKVKVVSKADEFAIAKDIEKEEKQTQIEKTSEEEKSPFLSIEDKKVVNEKNSAEKEIEQPKDILDSLTNSAIEKQDTEAINEKADEKTSSDLELVDWKKDLLDTFAGTLENEKPVDEENSEETSNNEETVREDHQSENLTPDSQITDEEENSDAKTDASEESDQNEDLDEETSEENIEKPEAEVEIEDSKETEEKLTYQQVLAEIYTDSSYGQKADDQTRIKLSGKLPGYTKVKAYPVEITIEGKEVLAAYDITIFDENDDEYKVTEKNDIQVQITNQKIKEADEVDVYHKENKFAPEEKISVENKSKDTVTFKAESFSIYAITSPEAQATRTYEFYVRNADGSLKLINTQTIRNGQSLQKPVIPIIENNGRYAGWFPIGSEMKENGPNEIHFFTPINFTTTTPVTIKAEPLFLNNAYIDFKERVYITEKNKKDFPIPAGYTLDSDGFYKNAKGDKLYRDEVFKTRVQNFGEAIGTAHVPVVKDEAPTDPDEPAPVLSYWSIDPDGGEIFDFSQPITRQLIRDQEAISGEEQQFRLDLFAIYESGYTVSFDSQGGSHVTRQIVKKGDTLDMNKLIDPIKPGYVFKGWSLTPGGEIINLENRIITQSKTLYAIYDKLPGTYTVSHYTENINDTGYTFYNSETKVEQVGNYTKDGEYFRNPANSEIAKDLVEKGYTVPKSVTPSDKPALVKADGSTNIKVYYRRPRYNLTVYSTGVFQGVPTRQFIVQYKEGEDTKDTWDRMGQILGRYVVREGSLDGPIMKVPPKMPAHDLSLYFLPTRGNEDWYTNYIEVDENDVPIRDENGNLKVIRKTTHNAVIAGWENYVGGDTLEGFEYRYVTKPGQNEDSPKVYTRGQPKEVRTFYKRLSYQLVFKTNNINYDDRIKTVPYETQIAPLVPTDIKIGGTDKNGATFKGWYDNPQLTGLPVDFTNLTMPAKDTTYFGKWEQEKYAVRIYREMTTPGQSVGPGKMEEIQVGRNTKLSQSDSRLWANKPEKIKDETNVKLTWYRFSGSQFEPYDFNEPITESIFLYPVWSYFDPVSNSYRPIEDIHRITYTDGKNSFVDKNLYLNNAAAILQPPYLLDNVSQLDDPKNLNDKYFGDFVAPDGKHFQGWLLNNNPSRIYRPGEVVNVTGDMTFYAKWGEMDKTKITLYEQKPGTDKKLSKTETIRENGTVSLPAPTVENYVFQGWSKKPDGPVAFEAGQEVMVTSENMPNELYGIWKANRSITIHENQPSGTQNTYTERDVPDSTIKLSKPNAINGYRFLGWSTEEGDTIPEYEPEVQLVVSGDNPLPENLYGVWQKVNQVTFHNINKSYSSSYKQQDEVNIKVSYELYGKTETYGEKELKIGHNQSVSIELPSDARNVKYEITPVGSFKVVSVKPPQIDGRLGDYYNNGSDNLQVEIVVDLDTITYHSNISSINFKGMQKSGGGTYFENDNAVKVKKDIYNTVYQKPEIFGKFMPKGFELIGWSTTPDGKNLISYPSDTKLKDIDENDLYAVWSKPKKFNFVVERQDESDNRPINVKVQFDNYYKDEVEIGISDKAYIDTPTKSEVKNIIVDYEDYPYEIVGPEGPNSDGKFNTYTYKIIIKNNPPVPTGLIDNLAPMVMMLVLASLAFAYRLYKRNKLVGGIDE</sequence>
<gene>
    <name evidence="5" type="ORF">ACCQ41_05525</name>
</gene>
<feature type="transmembrane region" description="Helical" evidence="3">
    <location>
        <begin position="1824"/>
        <end position="1843"/>
    </location>
</feature>
<comment type="subcellular location">
    <subcellularLocation>
        <location evidence="1">Cell envelope</location>
    </subcellularLocation>
</comment>
<comment type="caution">
    <text evidence="5">The sequence shown here is derived from an EMBL/GenBank/DDBJ whole genome shotgun (WGS) entry which is preliminary data.</text>
</comment>
<evidence type="ECO:0000256" key="2">
    <source>
        <dbReference type="SAM" id="MobiDB-lite"/>
    </source>
</evidence>
<reference evidence="5 6" key="1">
    <citation type="journal article" date="2025" name="Anaerobe">
        <title>Description of Anaerococcus kampingiae sp. nov., Anaerococcus groningensis sp. nov., Anaerococcus martiniensis sp. nov., and Anaerococcus cruorum sp. nov., isolated from human clinical specimens.</title>
        <authorList>
            <person name="Boiten K.E."/>
            <person name="Meijer J."/>
            <person name="van Wezel E.M."/>
            <person name="Veloo A.C.M."/>
        </authorList>
    </citation>
    <scope>NUCLEOTIDE SEQUENCE [LARGE SCALE GENOMIC DNA]</scope>
    <source>
        <strain evidence="5 6">ENR0831</strain>
    </source>
</reference>